<evidence type="ECO:0000256" key="12">
    <source>
        <dbReference type="ARBA" id="ARBA00062654"/>
    </source>
</evidence>
<dbReference type="PANTHER" id="PTHR23106:SF24">
    <property type="entry name" value="ANGIOGENIC FACTOR WITH G PATCH AND FHA DOMAINS 1"/>
    <property type="match status" value="1"/>
</dbReference>
<dbReference type="OMA" id="QLHKTHA"/>
<dbReference type="PROSITE" id="PS50006">
    <property type="entry name" value="FHA_DOMAIN"/>
    <property type="match status" value="1"/>
</dbReference>
<feature type="compositionally biased region" description="Polar residues" evidence="16">
    <location>
        <begin position="616"/>
        <end position="636"/>
    </location>
</feature>
<dbReference type="FunFam" id="2.60.200.20:FF:000016">
    <property type="entry name" value="Angiogenic factor with G patch and FHA domains 1"/>
    <property type="match status" value="1"/>
</dbReference>
<dbReference type="Gene3D" id="2.60.200.20">
    <property type="match status" value="1"/>
</dbReference>
<sequence length="691" mass="77973">QSEVVELRQKVESLKQELSEFKTELAKYEKQLNQADRLNKSTESYNARPEVDKLSAEIHKWKKKNKDKVDNETQTEEYVWTEADYYNYYYGGYPENQKATDTHEGQNVEMAEAAADAASTNEATRRYSIKRRAAAEATAPAENNVATAEEGDGGSIADMLRVHLLEEAMTQTGFVFDETDCGSLFFFTFPQVSQLYYDGNTGFYYYYDAESGRYQFHSKIEVTAAVVEDKNIGDKTGRKFKKWVNKSSNEDSKNTLNIEDYKFDEGRMREDGTDSADQQTLKKNSESRKLKRRSSSPEVSSRRKDSSKHRDKSSKSSSRSNDSGGNSEPEEGEITESEKEESPRSMSSLSNSPFRECQESETKSIWPPCVRVMVVRSPVLQVGTLFIITADSSATFGREKDMDHAVRIPEMGVSKFHAEVYFDQEQQSYVLVDQGSQNGTVINGNRILQPKTKCEPQALMHGDEVKMGETVLSFHIHSGTDTCDGCEPGQVMAHLSRHKTEEKLEGPVLTKEDKETKRQKELRQMKAKYGLQSNEYEETKTLKNPKYKNRAESRRQTVGSEGAFQRDDAPASVHEEISQVNKGRKMLEKMGWKKGEGLGKEGTGMKDPIELKIRASQSGLGSGATLSVDSMSINKSKSQKNWEKARERFADAFQPDAPAPRAPNNESPRAWVKAEDTIPPAELDSEGWNQE</sequence>
<dbReference type="Proteomes" id="UP000007303">
    <property type="component" value="Unassembled WGS sequence"/>
</dbReference>
<evidence type="ECO:0000256" key="4">
    <source>
        <dbReference type="ARBA" id="ARBA00022490"/>
    </source>
</evidence>
<keyword evidence="20" id="KW-1185">Reference proteome</keyword>
<evidence type="ECO:0000313" key="20">
    <source>
        <dbReference type="Proteomes" id="UP000007303"/>
    </source>
</evidence>
<dbReference type="GO" id="GO:0001525">
    <property type="term" value="P:angiogenesis"/>
    <property type="evidence" value="ECO:0007669"/>
    <property type="project" value="UniProtKB-KW"/>
</dbReference>
<organism evidence="19 20">
    <name type="scientific">Tetraodon nigroviridis</name>
    <name type="common">Spotted green pufferfish</name>
    <name type="synonym">Chelonodon nigroviridis</name>
    <dbReference type="NCBI Taxonomy" id="99883"/>
    <lineage>
        <taxon>Eukaryota</taxon>
        <taxon>Metazoa</taxon>
        <taxon>Chordata</taxon>
        <taxon>Craniata</taxon>
        <taxon>Vertebrata</taxon>
        <taxon>Euteleostomi</taxon>
        <taxon>Actinopterygii</taxon>
        <taxon>Neopterygii</taxon>
        <taxon>Teleostei</taxon>
        <taxon>Neoteleostei</taxon>
        <taxon>Acanthomorphata</taxon>
        <taxon>Eupercaria</taxon>
        <taxon>Tetraodontiformes</taxon>
        <taxon>Tetradontoidea</taxon>
        <taxon>Tetraodontidae</taxon>
        <taxon>Tetraodon</taxon>
    </lineage>
</organism>
<dbReference type="GO" id="GO:0003676">
    <property type="term" value="F:nucleic acid binding"/>
    <property type="evidence" value="ECO:0007669"/>
    <property type="project" value="InterPro"/>
</dbReference>
<evidence type="ECO:0000256" key="1">
    <source>
        <dbReference type="ARBA" id="ARBA00004496"/>
    </source>
</evidence>
<keyword evidence="3" id="KW-0217">Developmental protein</keyword>
<feature type="compositionally biased region" description="Basic and acidic residues" evidence="16">
    <location>
        <begin position="564"/>
        <end position="577"/>
    </location>
</feature>
<dbReference type="InterPro" id="IPR041591">
    <property type="entry name" value="OCRE"/>
</dbReference>
<dbReference type="Ensembl" id="ENSTNIT00000014128.1">
    <property type="protein sequence ID" value="ENSTNIP00000013933.1"/>
    <property type="gene ID" value="ENSTNIG00000011002.1"/>
</dbReference>
<evidence type="ECO:0000256" key="10">
    <source>
        <dbReference type="ARBA" id="ARBA00023054"/>
    </source>
</evidence>
<feature type="domain" description="G-patch" evidence="18">
    <location>
        <begin position="579"/>
        <end position="625"/>
    </location>
</feature>
<dbReference type="STRING" id="99883.ENSTNIP00000013933"/>
<dbReference type="PANTHER" id="PTHR23106">
    <property type="entry name" value="ANGIOGENIC FACTOR WITH G PATCH AND FHA DOMAINS 1"/>
    <property type="match status" value="1"/>
</dbReference>
<feature type="domain" description="FHA" evidence="17">
    <location>
        <begin position="394"/>
        <end position="447"/>
    </location>
</feature>
<proteinExistence type="predicted"/>
<dbReference type="InParanoid" id="H3D097"/>
<evidence type="ECO:0000259" key="18">
    <source>
        <dbReference type="PROSITE" id="PS50174"/>
    </source>
</evidence>
<comment type="function">
    <text evidence="11">Promotes angiogenesis and the proliferation of endothelial cells. Able to bind to endothelial cells and promote cell proliferation, suggesting that it may act in an autocrine fashion.</text>
</comment>
<dbReference type="InterPro" id="IPR000253">
    <property type="entry name" value="FHA_dom"/>
</dbReference>
<dbReference type="GO" id="GO:0005737">
    <property type="term" value="C:cytoplasm"/>
    <property type="evidence" value="ECO:0007669"/>
    <property type="project" value="UniProtKB-SubCell"/>
</dbReference>
<evidence type="ECO:0000256" key="3">
    <source>
        <dbReference type="ARBA" id="ARBA00022473"/>
    </source>
</evidence>
<dbReference type="HOGENOM" id="CLU_023817_1_0_1"/>
<keyword evidence="6" id="KW-0597">Phosphoprotein</keyword>
<keyword evidence="4" id="KW-0963">Cytoplasm</keyword>
<dbReference type="SUPFAM" id="SSF49879">
    <property type="entry name" value="SMAD/FHA domain"/>
    <property type="match status" value="1"/>
</dbReference>
<evidence type="ECO:0000256" key="5">
    <source>
        <dbReference type="ARBA" id="ARBA00022525"/>
    </source>
</evidence>
<keyword evidence="10 15" id="KW-0175">Coiled coil</keyword>
<dbReference type="InterPro" id="IPR008984">
    <property type="entry name" value="SMAD_FHA_dom_sf"/>
</dbReference>
<dbReference type="Pfam" id="PF00498">
    <property type="entry name" value="FHA"/>
    <property type="match status" value="1"/>
</dbReference>
<evidence type="ECO:0000256" key="16">
    <source>
        <dbReference type="SAM" id="MobiDB-lite"/>
    </source>
</evidence>
<dbReference type="SMART" id="SM00443">
    <property type="entry name" value="G_patch"/>
    <property type="match status" value="1"/>
</dbReference>
<feature type="region of interest" description="Disordered" evidence="16">
    <location>
        <begin position="267"/>
        <end position="357"/>
    </location>
</feature>
<evidence type="ECO:0000256" key="7">
    <source>
        <dbReference type="ARBA" id="ARBA00022657"/>
    </source>
</evidence>
<keyword evidence="7" id="KW-0037">Angiogenesis</keyword>
<reference evidence="19" key="3">
    <citation type="submission" date="2025-09" db="UniProtKB">
        <authorList>
            <consortium name="Ensembl"/>
        </authorList>
    </citation>
    <scope>IDENTIFICATION</scope>
</reference>
<keyword evidence="8" id="KW-0221">Differentiation</keyword>
<dbReference type="Pfam" id="PF17780">
    <property type="entry name" value="OCRE"/>
    <property type="match status" value="1"/>
</dbReference>
<evidence type="ECO:0000313" key="19">
    <source>
        <dbReference type="Ensembl" id="ENSTNIP00000013933.1"/>
    </source>
</evidence>
<dbReference type="GO" id="GO:0001570">
    <property type="term" value="P:vasculogenesis"/>
    <property type="evidence" value="ECO:0007669"/>
    <property type="project" value="TreeGrafter"/>
</dbReference>
<reference evidence="19" key="2">
    <citation type="submission" date="2025-08" db="UniProtKB">
        <authorList>
            <consortium name="Ensembl"/>
        </authorList>
    </citation>
    <scope>IDENTIFICATION</scope>
</reference>
<keyword evidence="5" id="KW-0964">Secreted</keyword>
<feature type="compositionally biased region" description="Basic and acidic residues" evidence="16">
    <location>
        <begin position="640"/>
        <end position="650"/>
    </location>
</feature>
<dbReference type="SMART" id="SM00240">
    <property type="entry name" value="FHA"/>
    <property type="match status" value="1"/>
</dbReference>
<keyword evidence="9" id="KW-0007">Acetylation</keyword>
<dbReference type="GeneTree" id="ENSGT00730000111121"/>
<accession>H3D097</accession>
<comment type="subcellular location">
    <subcellularLocation>
        <location evidence="1">Cytoplasm</location>
    </subcellularLocation>
    <subcellularLocation>
        <location evidence="2">Secreted</location>
    </subcellularLocation>
</comment>
<evidence type="ECO:0000256" key="8">
    <source>
        <dbReference type="ARBA" id="ARBA00022782"/>
    </source>
</evidence>
<evidence type="ECO:0000256" key="9">
    <source>
        <dbReference type="ARBA" id="ARBA00022990"/>
    </source>
</evidence>
<evidence type="ECO:0000256" key="13">
    <source>
        <dbReference type="ARBA" id="ARBA00067796"/>
    </source>
</evidence>
<feature type="coiled-coil region" evidence="15">
    <location>
        <begin position="4"/>
        <end position="71"/>
    </location>
</feature>
<evidence type="ECO:0000259" key="17">
    <source>
        <dbReference type="PROSITE" id="PS50006"/>
    </source>
</evidence>
<evidence type="ECO:0000256" key="14">
    <source>
        <dbReference type="ARBA" id="ARBA00080673"/>
    </source>
</evidence>
<feature type="region of interest" description="Disordered" evidence="16">
    <location>
        <begin position="530"/>
        <end position="584"/>
    </location>
</feature>
<dbReference type="PROSITE" id="PS50174">
    <property type="entry name" value="G_PATCH"/>
    <property type="match status" value="1"/>
</dbReference>
<evidence type="ECO:0000256" key="2">
    <source>
        <dbReference type="ARBA" id="ARBA00004613"/>
    </source>
</evidence>
<dbReference type="InterPro" id="IPR053027">
    <property type="entry name" value="AGGF1"/>
</dbReference>
<dbReference type="GO" id="GO:0005576">
    <property type="term" value="C:extracellular region"/>
    <property type="evidence" value="ECO:0007669"/>
    <property type="project" value="UniProtKB-SubCell"/>
</dbReference>
<evidence type="ECO:0000256" key="15">
    <source>
        <dbReference type="SAM" id="Coils"/>
    </source>
</evidence>
<evidence type="ECO:0000256" key="6">
    <source>
        <dbReference type="ARBA" id="ARBA00022553"/>
    </source>
</evidence>
<dbReference type="Pfam" id="PF01585">
    <property type="entry name" value="G-patch"/>
    <property type="match status" value="1"/>
</dbReference>
<dbReference type="CDD" id="cd22686">
    <property type="entry name" value="FHA_AGGF1"/>
    <property type="match status" value="1"/>
</dbReference>
<reference evidence="20" key="1">
    <citation type="journal article" date="2004" name="Nature">
        <title>Genome duplication in the teleost fish Tetraodon nigroviridis reveals the early vertebrate proto-karyotype.</title>
        <authorList>
            <person name="Jaillon O."/>
            <person name="Aury J.-M."/>
            <person name="Brunet F."/>
            <person name="Petit J.-L."/>
            <person name="Stange-Thomann N."/>
            <person name="Mauceli E."/>
            <person name="Bouneau L."/>
            <person name="Fischer C."/>
            <person name="Ozouf-Costaz C."/>
            <person name="Bernot A."/>
            <person name="Nicaud S."/>
            <person name="Jaffe D."/>
            <person name="Fisher S."/>
            <person name="Lutfalla G."/>
            <person name="Dossat C."/>
            <person name="Segurens B."/>
            <person name="Dasilva C."/>
            <person name="Salanoubat M."/>
            <person name="Levy M."/>
            <person name="Boudet N."/>
            <person name="Castellano S."/>
            <person name="Anthouard V."/>
            <person name="Jubin C."/>
            <person name="Castelli V."/>
            <person name="Katinka M."/>
            <person name="Vacherie B."/>
            <person name="Biemont C."/>
            <person name="Skalli Z."/>
            <person name="Cattolico L."/>
            <person name="Poulain J."/>
            <person name="De Berardinis V."/>
            <person name="Cruaud C."/>
            <person name="Duprat S."/>
            <person name="Brottier P."/>
            <person name="Coutanceau J.-P."/>
            <person name="Gouzy J."/>
            <person name="Parra G."/>
            <person name="Lardier G."/>
            <person name="Chapple C."/>
            <person name="McKernan K.J."/>
            <person name="McEwan P."/>
            <person name="Bosak S."/>
            <person name="Kellis M."/>
            <person name="Volff J.-N."/>
            <person name="Guigo R."/>
            <person name="Zody M.C."/>
            <person name="Mesirov J."/>
            <person name="Lindblad-Toh K."/>
            <person name="Birren B."/>
            <person name="Nusbaum C."/>
            <person name="Kahn D."/>
            <person name="Robinson-Rechavi M."/>
            <person name="Laudet V."/>
            <person name="Schachter V."/>
            <person name="Quetier F."/>
            <person name="Saurin W."/>
            <person name="Scarpelli C."/>
            <person name="Wincker P."/>
            <person name="Lander E.S."/>
            <person name="Weissenbach J."/>
            <person name="Roest Crollius H."/>
        </authorList>
    </citation>
    <scope>NUCLEOTIDE SEQUENCE [LARGE SCALE GENOMIC DNA]</scope>
</reference>
<name>H3D097_TETNG</name>
<dbReference type="InterPro" id="IPR000467">
    <property type="entry name" value="G_patch_dom"/>
</dbReference>
<protein>
    <recommendedName>
        <fullName evidence="13">Angiogenic factor with G patch and FHA domains 1</fullName>
    </recommendedName>
    <alternativeName>
        <fullName evidence="14">Angiogenic factor VG5Q</fullName>
    </alternativeName>
</protein>
<comment type="subunit">
    <text evidence="12">Interacts with the secreted angiogenic factor TNFSF12.</text>
</comment>
<feature type="compositionally biased region" description="Low complexity" evidence="16">
    <location>
        <begin position="315"/>
        <end position="327"/>
    </location>
</feature>
<evidence type="ECO:0000256" key="11">
    <source>
        <dbReference type="ARBA" id="ARBA00053945"/>
    </source>
</evidence>
<dbReference type="AlphaFoldDB" id="H3D097"/>
<feature type="region of interest" description="Disordered" evidence="16">
    <location>
        <begin position="616"/>
        <end position="691"/>
    </location>
</feature>